<dbReference type="EMBL" id="CP121194">
    <property type="protein sequence ID" value="XBH09995.1"/>
    <property type="molecule type" value="Genomic_DNA"/>
</dbReference>
<accession>A0AAU7D7R7</accession>
<comment type="catalytic activity">
    <reaction evidence="1">
        <text>Hydrolyzes free adenine bases from 7,8-dihydro-8-oxoguanine:adenine mismatched double-stranded DNA, leaving an apurinic site.</text>
        <dbReference type="EC" id="3.2.2.31"/>
    </reaction>
</comment>
<evidence type="ECO:0000256" key="6">
    <source>
        <dbReference type="ARBA" id="ARBA00022023"/>
    </source>
</evidence>
<evidence type="ECO:0000256" key="2">
    <source>
        <dbReference type="ARBA" id="ARBA00001966"/>
    </source>
</evidence>
<dbReference type="GO" id="GO:0000701">
    <property type="term" value="F:purine-specific mismatch base pair DNA N-glycosylase activity"/>
    <property type="evidence" value="ECO:0007669"/>
    <property type="project" value="UniProtKB-EC"/>
</dbReference>
<organism evidence="16">
    <name type="scientific">Edaphobacter paludis</name>
    <dbReference type="NCBI Taxonomy" id="3035702"/>
    <lineage>
        <taxon>Bacteria</taxon>
        <taxon>Pseudomonadati</taxon>
        <taxon>Acidobacteriota</taxon>
        <taxon>Terriglobia</taxon>
        <taxon>Terriglobales</taxon>
        <taxon>Acidobacteriaceae</taxon>
        <taxon>Edaphobacter</taxon>
    </lineage>
</organism>
<evidence type="ECO:0000256" key="11">
    <source>
        <dbReference type="ARBA" id="ARBA00023004"/>
    </source>
</evidence>
<reference evidence="16" key="1">
    <citation type="submission" date="2023-03" db="EMBL/GenBank/DDBJ databases">
        <title>Edaphobacter sp.</title>
        <authorList>
            <person name="Huber K.J."/>
            <person name="Papendorf J."/>
            <person name="Pilke C."/>
            <person name="Bunk B."/>
            <person name="Sproeer C."/>
            <person name="Pester M."/>
        </authorList>
    </citation>
    <scope>NUCLEOTIDE SEQUENCE</scope>
    <source>
        <strain evidence="16">DSM 109919</strain>
        <strain evidence="17">DSM 109920</strain>
    </source>
</reference>
<evidence type="ECO:0000256" key="3">
    <source>
        <dbReference type="ARBA" id="ARBA00002933"/>
    </source>
</evidence>
<dbReference type="InterPro" id="IPR003265">
    <property type="entry name" value="HhH-GPD_domain"/>
</dbReference>
<dbReference type="EC" id="3.2.2.31" evidence="5"/>
<dbReference type="AlphaFoldDB" id="A0AAU7CYJ2"/>
<dbReference type="InterPro" id="IPR015797">
    <property type="entry name" value="NUDIX_hydrolase-like_dom_sf"/>
</dbReference>
<keyword evidence="10 16" id="KW-0378">Hydrolase</keyword>
<keyword evidence="11" id="KW-0408">Iron</keyword>
<comment type="similarity">
    <text evidence="4">Belongs to the Nth/MutY family.</text>
</comment>
<dbReference type="Gene3D" id="1.10.1670.10">
    <property type="entry name" value="Helix-hairpin-Helix base-excision DNA repair enzymes (C-terminal)"/>
    <property type="match status" value="1"/>
</dbReference>
<evidence type="ECO:0000256" key="5">
    <source>
        <dbReference type="ARBA" id="ARBA00012045"/>
    </source>
</evidence>
<dbReference type="GO" id="GO:0032357">
    <property type="term" value="F:oxidized purine DNA binding"/>
    <property type="evidence" value="ECO:0007669"/>
    <property type="project" value="TreeGrafter"/>
</dbReference>
<evidence type="ECO:0000256" key="9">
    <source>
        <dbReference type="ARBA" id="ARBA00022763"/>
    </source>
</evidence>
<evidence type="ECO:0000256" key="8">
    <source>
        <dbReference type="ARBA" id="ARBA00022723"/>
    </source>
</evidence>
<protein>
    <recommendedName>
        <fullName evidence="6">Adenine DNA glycosylase</fullName>
        <ecNumber evidence="5">3.2.2.31</ecNumber>
    </recommendedName>
</protein>
<evidence type="ECO:0000256" key="1">
    <source>
        <dbReference type="ARBA" id="ARBA00000843"/>
    </source>
</evidence>
<evidence type="ECO:0000259" key="15">
    <source>
        <dbReference type="SMART" id="SM00478"/>
    </source>
</evidence>
<sequence>MREPSKNDGANDFAPSSEAVSEADLDAALFRRKLTAWYRSHARALPWRGVNDPYRTWVSEVMLQQTRVAAVIEHYERFLQRFPSMLALALAPEQEVLAAWSGLGYYRRARMLHRAAMFVTSELGGVLPNTSAGLRTLPGIGEYTCAAIASIAFGESIAVVDGNVERVLLRLTGRPEENTAAARTFVQAQAAALVPRRRVAEQNNAAGDHNQAMMELGATICLPRAPLCMHCPVYSMCKTRGEHLTPPRAVQRSRPAAYLLSLRKSGTATDVLLEQRAADASLMPGMYELPPLPQDALEGREPILRLRHSITNTNYYVQVYAARGPQDRGLRRAVPAAKSDLHWTRTSKLGSVPLTGLARKVLQRLGVMSVQPLQMPDEEQMEVLQGRF</sequence>
<accession>A0AAU7CYJ2</accession>
<keyword evidence="7" id="KW-0004">4Fe-4S</keyword>
<dbReference type="GO" id="GO:0006298">
    <property type="term" value="P:mismatch repair"/>
    <property type="evidence" value="ECO:0007669"/>
    <property type="project" value="TreeGrafter"/>
</dbReference>
<dbReference type="GO" id="GO:0006284">
    <property type="term" value="P:base-excision repair"/>
    <property type="evidence" value="ECO:0007669"/>
    <property type="project" value="InterPro"/>
</dbReference>
<dbReference type="KEGG" id="epl:P4G45_16150"/>
<dbReference type="PANTHER" id="PTHR42944:SF1">
    <property type="entry name" value="ADENINE DNA GLYCOSYLASE"/>
    <property type="match status" value="1"/>
</dbReference>
<dbReference type="InterPro" id="IPR004036">
    <property type="entry name" value="Endonuclease-III-like_CS2"/>
</dbReference>
<gene>
    <name evidence="16" type="ORF">P4G45_16150</name>
    <name evidence="17" type="ORF">P8936_17360</name>
</gene>
<dbReference type="GO" id="GO:0051539">
    <property type="term" value="F:4 iron, 4 sulfur cluster binding"/>
    <property type="evidence" value="ECO:0007669"/>
    <property type="project" value="UniProtKB-KW"/>
</dbReference>
<keyword evidence="13" id="KW-0234">DNA repair</keyword>
<keyword evidence="12" id="KW-0411">Iron-sulfur</keyword>
<evidence type="ECO:0000256" key="14">
    <source>
        <dbReference type="ARBA" id="ARBA00023295"/>
    </source>
</evidence>
<dbReference type="CDD" id="cd00056">
    <property type="entry name" value="ENDO3c"/>
    <property type="match status" value="1"/>
</dbReference>
<dbReference type="InterPro" id="IPR044298">
    <property type="entry name" value="MIG/MutY"/>
</dbReference>
<name>A0AAU7CYJ2_9BACT</name>
<dbReference type="SUPFAM" id="SSF48150">
    <property type="entry name" value="DNA-glycosylase"/>
    <property type="match status" value="1"/>
</dbReference>
<dbReference type="Gene3D" id="1.10.340.30">
    <property type="entry name" value="Hypothetical protein, domain 2"/>
    <property type="match status" value="1"/>
</dbReference>
<feature type="domain" description="HhH-GPD" evidence="15">
    <location>
        <begin position="62"/>
        <end position="219"/>
    </location>
</feature>
<keyword evidence="14 16" id="KW-0326">Glycosidase</keyword>
<dbReference type="PANTHER" id="PTHR42944">
    <property type="entry name" value="ADENINE DNA GLYCOSYLASE"/>
    <property type="match status" value="1"/>
</dbReference>
<dbReference type="EMBL" id="CP121195">
    <property type="protein sequence ID" value="XBH13431.1"/>
    <property type="molecule type" value="Genomic_DNA"/>
</dbReference>
<dbReference type="GO" id="GO:0046872">
    <property type="term" value="F:metal ion binding"/>
    <property type="evidence" value="ECO:0007669"/>
    <property type="project" value="UniProtKB-KW"/>
</dbReference>
<evidence type="ECO:0000313" key="16">
    <source>
        <dbReference type="EMBL" id="XBH09995.1"/>
    </source>
</evidence>
<evidence type="ECO:0000256" key="7">
    <source>
        <dbReference type="ARBA" id="ARBA00022485"/>
    </source>
</evidence>
<evidence type="ECO:0000313" key="17">
    <source>
        <dbReference type="EMBL" id="XBH13431.1"/>
    </source>
</evidence>
<keyword evidence="8" id="KW-0479">Metal-binding</keyword>
<keyword evidence="9" id="KW-0227">DNA damage</keyword>
<dbReference type="Pfam" id="PF00730">
    <property type="entry name" value="HhH-GPD"/>
    <property type="match status" value="1"/>
</dbReference>
<dbReference type="InterPro" id="IPR023170">
    <property type="entry name" value="HhH_base_excis_C"/>
</dbReference>
<dbReference type="GO" id="GO:0035485">
    <property type="term" value="F:adenine/guanine mispair binding"/>
    <property type="evidence" value="ECO:0007669"/>
    <property type="project" value="TreeGrafter"/>
</dbReference>
<dbReference type="GO" id="GO:0034039">
    <property type="term" value="F:8-oxo-7,8-dihydroguanine DNA N-glycosylase activity"/>
    <property type="evidence" value="ECO:0007669"/>
    <property type="project" value="TreeGrafter"/>
</dbReference>
<dbReference type="SMART" id="SM00478">
    <property type="entry name" value="ENDO3c"/>
    <property type="match status" value="1"/>
</dbReference>
<evidence type="ECO:0000256" key="12">
    <source>
        <dbReference type="ARBA" id="ARBA00023014"/>
    </source>
</evidence>
<comment type="cofactor">
    <cofactor evidence="2">
        <name>[4Fe-4S] cluster</name>
        <dbReference type="ChEBI" id="CHEBI:49883"/>
    </cofactor>
</comment>
<evidence type="ECO:0000256" key="4">
    <source>
        <dbReference type="ARBA" id="ARBA00008343"/>
    </source>
</evidence>
<proteinExistence type="inferred from homology"/>
<dbReference type="SUPFAM" id="SSF55811">
    <property type="entry name" value="Nudix"/>
    <property type="match status" value="1"/>
</dbReference>
<evidence type="ECO:0000256" key="10">
    <source>
        <dbReference type="ARBA" id="ARBA00022801"/>
    </source>
</evidence>
<comment type="function">
    <text evidence="3">Adenine glycosylase active on G-A mispairs. MutY also corrects error-prone DNA synthesis past GO lesions which are due to the oxidatively damaged form of guanine: 7,8-dihydro-8-oxoguanine (8-oxo-dGTP).</text>
</comment>
<dbReference type="PROSITE" id="PS01155">
    <property type="entry name" value="ENDONUCLEASE_III_2"/>
    <property type="match status" value="1"/>
</dbReference>
<dbReference type="InterPro" id="IPR011257">
    <property type="entry name" value="DNA_glycosylase"/>
</dbReference>
<dbReference type="FunFam" id="1.10.340.30:FF:000002">
    <property type="entry name" value="Adenine DNA glycosylase"/>
    <property type="match status" value="1"/>
</dbReference>
<evidence type="ECO:0000256" key="13">
    <source>
        <dbReference type="ARBA" id="ARBA00023204"/>
    </source>
</evidence>
<dbReference type="RefSeq" id="WP_348267501.1">
    <property type="nucleotide sequence ID" value="NZ_CP121194.1"/>
</dbReference>